<evidence type="ECO:0000256" key="2">
    <source>
        <dbReference type="ARBA" id="ARBA00022679"/>
    </source>
</evidence>
<dbReference type="InterPro" id="IPR006204">
    <property type="entry name" value="GHMP_kinase_N_dom"/>
</dbReference>
<proteinExistence type="inferred from homology"/>
<dbReference type="PIRSF" id="PIRSF000530">
    <property type="entry name" value="Galactokinase"/>
    <property type="match status" value="1"/>
</dbReference>
<dbReference type="NCBIfam" id="TIGR00131">
    <property type="entry name" value="gal_kin"/>
    <property type="match status" value="1"/>
</dbReference>
<feature type="domain" description="GHMP kinase N-terminal" evidence="8">
    <location>
        <begin position="91"/>
        <end position="178"/>
    </location>
</feature>
<accession>A0ABY9TKD1</accession>
<keyword evidence="6" id="KW-0299">Galactose metabolism</keyword>
<keyword evidence="6" id="KW-0119">Carbohydrate metabolism</keyword>
<sequence>MVDSLSTEFEKIYQHPATSLSSAPGRVNIIGEHTDYSEGLVLPCSLEFCTKVLYREREDNLVVVHSTNYPGESDRFDISEAIEHGNSQWGNYIRAMAFVIKRQGHSLCGVDVLISSDVPQGSGLSSSAALEVAIGGMFSESADLNLNSVTIALLGQEAENDFMDCQCGIMDQMISAKGEPGSALMIDCRDLSTQSIKIPDDLSLVIVNSNYPRKLVDSEYNQRRIDCEQAAKKMNVPMLRDATLELLASHRTALTAIEYKRAHHVITENQRVLDAMSALANSDMPTLKQLMSASHASLRDDFEVTVPATDGLVEICQTALGENGAVRMTGGGFGGAIVCLCREDDVALVKQAVDDQYFNKYQLHADVYVCSAGSGLKVEDIIAEPS</sequence>
<dbReference type="InterPro" id="IPR014721">
    <property type="entry name" value="Ribsml_uS5_D2-typ_fold_subgr"/>
</dbReference>
<dbReference type="Proteomes" id="UP001248581">
    <property type="component" value="Chromosome"/>
</dbReference>
<feature type="domain" description="Galactokinase N-terminal" evidence="10">
    <location>
        <begin position="8"/>
        <end position="53"/>
    </location>
</feature>
<keyword evidence="4" id="KW-0418">Kinase</keyword>
<gene>
    <name evidence="11" type="primary">galK</name>
    <name evidence="11" type="ORF">RI845_03300</name>
</gene>
<dbReference type="InterPro" id="IPR020568">
    <property type="entry name" value="Ribosomal_Su5_D2-typ_SF"/>
</dbReference>
<dbReference type="SUPFAM" id="SSF55060">
    <property type="entry name" value="GHMP Kinase, C-terminal domain"/>
    <property type="match status" value="1"/>
</dbReference>
<dbReference type="Pfam" id="PF10509">
    <property type="entry name" value="GalKase_gal_bdg"/>
    <property type="match status" value="1"/>
</dbReference>
<reference evidence="12" key="1">
    <citation type="submission" date="2023-09" db="EMBL/GenBank/DDBJ databases">
        <authorList>
            <person name="Li S."/>
            <person name="Li X."/>
            <person name="Zhang C."/>
            <person name="Zhao Z."/>
        </authorList>
    </citation>
    <scope>NUCLEOTIDE SEQUENCE [LARGE SCALE GENOMIC DNA]</scope>
    <source>
        <strain evidence="12">SQ345</strain>
    </source>
</reference>
<dbReference type="InterPro" id="IPR019539">
    <property type="entry name" value="GalKase_N"/>
</dbReference>
<evidence type="ECO:0000313" key="12">
    <source>
        <dbReference type="Proteomes" id="UP001248581"/>
    </source>
</evidence>
<keyword evidence="12" id="KW-1185">Reference proteome</keyword>
<feature type="domain" description="GHMP kinase C-terminal" evidence="9">
    <location>
        <begin position="275"/>
        <end position="357"/>
    </location>
</feature>
<dbReference type="Pfam" id="PF08544">
    <property type="entry name" value="GHMP_kinases_C"/>
    <property type="match status" value="1"/>
</dbReference>
<evidence type="ECO:0000313" key="11">
    <source>
        <dbReference type="EMBL" id="WNC69192.1"/>
    </source>
</evidence>
<comment type="similarity">
    <text evidence="1">Belongs to the GHMP kinase family. GalK subfamily.</text>
</comment>
<dbReference type="Gene3D" id="3.30.70.890">
    <property type="entry name" value="GHMP kinase, C-terminal domain"/>
    <property type="match status" value="1"/>
</dbReference>
<dbReference type="InterPro" id="IPR006206">
    <property type="entry name" value="Mevalonate/galactokinase"/>
</dbReference>
<name>A0ABY9TKD1_9GAMM</name>
<evidence type="ECO:0000259" key="9">
    <source>
        <dbReference type="Pfam" id="PF08544"/>
    </source>
</evidence>
<dbReference type="InterPro" id="IPR019741">
    <property type="entry name" value="Galactokinase_CS"/>
</dbReference>
<evidence type="ECO:0000256" key="6">
    <source>
        <dbReference type="ARBA" id="ARBA00023144"/>
    </source>
</evidence>
<evidence type="ECO:0000259" key="10">
    <source>
        <dbReference type="Pfam" id="PF10509"/>
    </source>
</evidence>
<dbReference type="EMBL" id="CP134146">
    <property type="protein sequence ID" value="WNC69192.1"/>
    <property type="molecule type" value="Genomic_DNA"/>
</dbReference>
<dbReference type="PANTHER" id="PTHR10457:SF7">
    <property type="entry name" value="GALACTOKINASE-RELATED"/>
    <property type="match status" value="1"/>
</dbReference>
<evidence type="ECO:0000256" key="5">
    <source>
        <dbReference type="ARBA" id="ARBA00022840"/>
    </source>
</evidence>
<dbReference type="InterPro" id="IPR000705">
    <property type="entry name" value="Galactokinase"/>
</dbReference>
<dbReference type="RefSeq" id="WP_348388336.1">
    <property type="nucleotide sequence ID" value="NZ_CP134146.1"/>
</dbReference>
<dbReference type="PANTHER" id="PTHR10457">
    <property type="entry name" value="MEVALONATE KINASE/GALACTOKINASE"/>
    <property type="match status" value="1"/>
</dbReference>
<keyword evidence="3" id="KW-0547">Nucleotide-binding</keyword>
<dbReference type="GO" id="GO:0004335">
    <property type="term" value="F:galactokinase activity"/>
    <property type="evidence" value="ECO:0007669"/>
    <property type="project" value="UniProtKB-EC"/>
</dbReference>
<dbReference type="PROSITE" id="PS00106">
    <property type="entry name" value="GALACTOKINASE"/>
    <property type="match status" value="1"/>
</dbReference>
<dbReference type="InterPro" id="IPR013750">
    <property type="entry name" value="GHMP_kinase_C_dom"/>
</dbReference>
<evidence type="ECO:0000256" key="4">
    <source>
        <dbReference type="ARBA" id="ARBA00022777"/>
    </source>
</evidence>
<evidence type="ECO:0000259" key="8">
    <source>
        <dbReference type="Pfam" id="PF00288"/>
    </source>
</evidence>
<evidence type="ECO:0000256" key="1">
    <source>
        <dbReference type="ARBA" id="ARBA00006566"/>
    </source>
</evidence>
<dbReference type="InterPro" id="IPR006203">
    <property type="entry name" value="GHMP_knse_ATP-bd_CS"/>
</dbReference>
<dbReference type="PRINTS" id="PR00473">
    <property type="entry name" value="GALCTOKINASE"/>
</dbReference>
<dbReference type="InterPro" id="IPR036554">
    <property type="entry name" value="GHMP_kinase_C_sf"/>
</dbReference>
<dbReference type="Pfam" id="PF00288">
    <property type="entry name" value="GHMP_kinases_N"/>
    <property type="match status" value="1"/>
</dbReference>
<keyword evidence="5" id="KW-0067">ATP-binding</keyword>
<evidence type="ECO:0000256" key="3">
    <source>
        <dbReference type="ARBA" id="ARBA00022741"/>
    </source>
</evidence>
<organism evidence="11 12">
    <name type="scientific">Thalassotalea nanhaiensis</name>
    <dbReference type="NCBI Taxonomy" id="3065648"/>
    <lineage>
        <taxon>Bacteria</taxon>
        <taxon>Pseudomonadati</taxon>
        <taxon>Pseudomonadota</taxon>
        <taxon>Gammaproteobacteria</taxon>
        <taxon>Alteromonadales</taxon>
        <taxon>Colwelliaceae</taxon>
        <taxon>Thalassotalea</taxon>
    </lineage>
</organism>
<protein>
    <recommendedName>
        <fullName evidence="7">Galactokinase</fullName>
        <ecNumber evidence="7">2.7.1.6</ecNumber>
    </recommendedName>
</protein>
<dbReference type="SUPFAM" id="SSF54211">
    <property type="entry name" value="Ribosomal protein S5 domain 2-like"/>
    <property type="match status" value="1"/>
</dbReference>
<evidence type="ECO:0000256" key="7">
    <source>
        <dbReference type="NCBIfam" id="TIGR00131"/>
    </source>
</evidence>
<keyword evidence="2 11" id="KW-0808">Transferase</keyword>
<dbReference type="PROSITE" id="PS00627">
    <property type="entry name" value="GHMP_KINASES_ATP"/>
    <property type="match status" value="1"/>
</dbReference>
<dbReference type="Gene3D" id="3.30.230.10">
    <property type="match status" value="1"/>
</dbReference>
<dbReference type="PRINTS" id="PR00959">
    <property type="entry name" value="MEVGALKINASE"/>
</dbReference>
<dbReference type="EC" id="2.7.1.6" evidence="7"/>